<reference evidence="2" key="1">
    <citation type="submission" date="2022-12" db="EMBL/GenBank/DDBJ databases">
        <title>Genome sequence of HCMS5-2.</title>
        <authorList>
            <person name="Woo H."/>
        </authorList>
    </citation>
    <scope>NUCLEOTIDE SEQUENCE</scope>
    <source>
        <strain evidence="2">HCMS5-2</strain>
    </source>
</reference>
<organism evidence="2 3">
    <name type="scientific">Pedobacter punctiformis</name>
    <dbReference type="NCBI Taxonomy" id="3004097"/>
    <lineage>
        <taxon>Bacteria</taxon>
        <taxon>Pseudomonadati</taxon>
        <taxon>Bacteroidota</taxon>
        <taxon>Sphingobacteriia</taxon>
        <taxon>Sphingobacteriales</taxon>
        <taxon>Sphingobacteriaceae</taxon>
        <taxon>Pedobacter</taxon>
    </lineage>
</organism>
<protein>
    <recommendedName>
        <fullName evidence="4">Ig-like domain-containing protein</fullName>
    </recommendedName>
</protein>
<dbReference type="Gene3D" id="2.60.40.2700">
    <property type="match status" value="1"/>
</dbReference>
<evidence type="ECO:0000313" key="2">
    <source>
        <dbReference type="EMBL" id="MCZ4244651.1"/>
    </source>
</evidence>
<evidence type="ECO:0000256" key="1">
    <source>
        <dbReference type="SAM" id="SignalP"/>
    </source>
</evidence>
<feature type="signal peptide" evidence="1">
    <location>
        <begin position="1"/>
        <end position="25"/>
    </location>
</feature>
<name>A0ABT4L9Q0_9SPHI</name>
<feature type="chain" id="PRO_5046625835" description="Ig-like domain-containing protein" evidence="1">
    <location>
        <begin position="26"/>
        <end position="229"/>
    </location>
</feature>
<dbReference type="EMBL" id="JAPWGM010000003">
    <property type="protein sequence ID" value="MCZ4244651.1"/>
    <property type="molecule type" value="Genomic_DNA"/>
</dbReference>
<evidence type="ECO:0000313" key="3">
    <source>
        <dbReference type="Proteomes" id="UP001144347"/>
    </source>
</evidence>
<keyword evidence="3" id="KW-1185">Reference proteome</keyword>
<dbReference type="Proteomes" id="UP001144347">
    <property type="component" value="Unassembled WGS sequence"/>
</dbReference>
<gene>
    <name evidence="2" type="ORF">O0955_11630</name>
</gene>
<dbReference type="RefSeq" id="WP_269427706.1">
    <property type="nucleotide sequence ID" value="NZ_JAPWGM010000003.1"/>
</dbReference>
<sequence>MNSTISKTILVVACLLICNIYRLSAQVTPTTAGVNLFCQGSELTLPAATPGEDWIVKYSATQTTQPSTGVTLVSGNKISSADLKTGYYYLSSKSTAAGACESEMQEIPVYVLKPLVPVFTPAGFCVETPLAQVGTVTNPENPAITTLAYQWYTVSGGVETIIAGATNSSYTPATPTVGTTTFRLKVGYVINGNKYCPQFIDHDVTVTAKPGKPTITVGTANGTAAAVTF</sequence>
<comment type="caution">
    <text evidence="2">The sequence shown here is derived from an EMBL/GenBank/DDBJ whole genome shotgun (WGS) entry which is preliminary data.</text>
</comment>
<evidence type="ECO:0008006" key="4">
    <source>
        <dbReference type="Google" id="ProtNLM"/>
    </source>
</evidence>
<keyword evidence="1" id="KW-0732">Signal</keyword>
<accession>A0ABT4L9Q0</accession>
<proteinExistence type="predicted"/>